<reference evidence="1" key="1">
    <citation type="submission" date="2008-06" db="EMBL/GenBank/DDBJ databases">
        <title>Complete sequence of Chlorobium phaeobacteroides BS1.</title>
        <authorList>
            <consortium name="US DOE Joint Genome Institute"/>
            <person name="Lucas S."/>
            <person name="Copeland A."/>
            <person name="Lapidus A."/>
            <person name="Glavina del Rio T."/>
            <person name="Dalin E."/>
            <person name="Tice H."/>
            <person name="Bruce D."/>
            <person name="Goodwin L."/>
            <person name="Pitluck S."/>
            <person name="Schmutz J."/>
            <person name="Larimer F."/>
            <person name="Land M."/>
            <person name="Hauser L."/>
            <person name="Kyrpides N."/>
            <person name="Ovchinnikova G."/>
            <person name="Li T."/>
            <person name="Liu Z."/>
            <person name="Zhao F."/>
            <person name="Overmann J."/>
            <person name="Bryant D.A."/>
            <person name="Richardson P."/>
        </authorList>
    </citation>
    <scope>NUCLEOTIDE SEQUENCE [LARGE SCALE GENOMIC DNA]</scope>
    <source>
        <strain evidence="1">BS1</strain>
    </source>
</reference>
<accession>B3EL07</accession>
<dbReference type="AlphaFoldDB" id="B3EL07"/>
<evidence type="ECO:0000313" key="1">
    <source>
        <dbReference type="EMBL" id="ACE03234.1"/>
    </source>
</evidence>
<dbReference type="HOGENOM" id="CLU_196054_0_0_10"/>
<sequence length="76" mass="7846">MANESNNDLAGAISGLMETFTKLGQQQVEMLNNGIKSASEMAGPLGKTMTDLTGNVVDTVNQVLQNISSSISGGSK</sequence>
<name>B3EL07_CHLPB</name>
<keyword evidence="1" id="KW-0946">Virion</keyword>
<dbReference type="STRING" id="331678.Cphamn1_0265"/>
<dbReference type="EMBL" id="CP001101">
    <property type="protein sequence ID" value="ACE03234.1"/>
    <property type="molecule type" value="Genomic_DNA"/>
</dbReference>
<dbReference type="KEGG" id="cpb:Cphamn1_0265"/>
<dbReference type="OrthoDB" id="595389at2"/>
<gene>
    <name evidence="1" type="ordered locus">Cphamn1_0265</name>
</gene>
<protein>
    <submittedName>
        <fullName evidence="1">Chlorosome envelope protein B</fullName>
    </submittedName>
</protein>
<organism evidence="1">
    <name type="scientific">Chlorobium phaeobacteroides (strain BS1)</name>
    <dbReference type="NCBI Taxonomy" id="331678"/>
    <lineage>
        <taxon>Bacteria</taxon>
        <taxon>Pseudomonadati</taxon>
        <taxon>Chlorobiota</taxon>
        <taxon>Chlorobiia</taxon>
        <taxon>Chlorobiales</taxon>
        <taxon>Chlorobiaceae</taxon>
        <taxon>Chlorobium/Pelodictyon group</taxon>
        <taxon>Chlorobium</taxon>
    </lineage>
</organism>
<proteinExistence type="predicted"/>
<keyword evidence="1" id="KW-0261">Viral envelope protein</keyword>